<dbReference type="SUPFAM" id="SSF101288">
    <property type="entry name" value="L27 domain"/>
    <property type="match status" value="1"/>
</dbReference>
<keyword evidence="3" id="KW-1185">Reference proteome</keyword>
<gene>
    <name evidence="2" type="ORF">V5799_018037</name>
</gene>
<evidence type="ECO:0000313" key="3">
    <source>
        <dbReference type="Proteomes" id="UP001321473"/>
    </source>
</evidence>
<protein>
    <recommendedName>
        <fullName evidence="1">L27 domain-containing protein</fullName>
    </recommendedName>
</protein>
<evidence type="ECO:0000313" key="2">
    <source>
        <dbReference type="EMBL" id="KAK8780624.1"/>
    </source>
</evidence>
<proteinExistence type="predicted"/>
<accession>A0AAQ4F0E7</accession>
<organism evidence="2 3">
    <name type="scientific">Amblyomma americanum</name>
    <name type="common">Lone star tick</name>
    <dbReference type="NCBI Taxonomy" id="6943"/>
    <lineage>
        <taxon>Eukaryota</taxon>
        <taxon>Metazoa</taxon>
        <taxon>Ecdysozoa</taxon>
        <taxon>Arthropoda</taxon>
        <taxon>Chelicerata</taxon>
        <taxon>Arachnida</taxon>
        <taxon>Acari</taxon>
        <taxon>Parasitiformes</taxon>
        <taxon>Ixodida</taxon>
        <taxon>Ixodoidea</taxon>
        <taxon>Ixodidae</taxon>
        <taxon>Amblyomminae</taxon>
        <taxon>Amblyomma</taxon>
    </lineage>
</organism>
<name>A0AAQ4F0E7_AMBAM</name>
<dbReference type="Proteomes" id="UP001321473">
    <property type="component" value="Unassembled WGS sequence"/>
</dbReference>
<evidence type="ECO:0000259" key="1">
    <source>
        <dbReference type="PROSITE" id="PS51022"/>
    </source>
</evidence>
<dbReference type="AlphaFoldDB" id="A0AAQ4F0E7"/>
<dbReference type="SMART" id="SM00569">
    <property type="entry name" value="L27"/>
    <property type="match status" value="1"/>
</dbReference>
<feature type="domain" description="L27" evidence="1">
    <location>
        <begin position="31"/>
        <end position="86"/>
    </location>
</feature>
<dbReference type="PANTHER" id="PTHR14063">
    <property type="entry name" value="PROTEIN LIN-7 HOMOLOG"/>
    <property type="match status" value="1"/>
</dbReference>
<dbReference type="InterPro" id="IPR036892">
    <property type="entry name" value="L27_dom_sf"/>
</dbReference>
<dbReference type="Pfam" id="PF02828">
    <property type="entry name" value="L27"/>
    <property type="match status" value="1"/>
</dbReference>
<dbReference type="Gene3D" id="1.10.287.650">
    <property type="entry name" value="L27 domain"/>
    <property type="match status" value="1"/>
</dbReference>
<dbReference type="InterPro" id="IPR051109">
    <property type="entry name" value="MAM_complex_regulator"/>
</dbReference>
<dbReference type="GO" id="GO:0030054">
    <property type="term" value="C:cell junction"/>
    <property type="evidence" value="ECO:0007669"/>
    <property type="project" value="UniProtKB-ARBA"/>
</dbReference>
<dbReference type="EMBL" id="JARKHS020008603">
    <property type="protein sequence ID" value="KAK8780624.1"/>
    <property type="molecule type" value="Genomic_DNA"/>
</dbReference>
<comment type="caution">
    <text evidence="2">The sequence shown here is derived from an EMBL/GenBank/DDBJ whole genome shotgun (WGS) entry which is preliminary data.</text>
</comment>
<sequence length="121" mass="13628">MLQKLPKRIWWPGGSALLYQNMAAVGESLMLERDIKRACELLEKLQRSGEVPAQKLAALQKVLQSEFCNAVREVYEHVYETVDISGSPDIRASATAKVRLVSGWLTDHVKRFDLNHCGCSK</sequence>
<dbReference type="PROSITE" id="PS51022">
    <property type="entry name" value="L27"/>
    <property type="match status" value="1"/>
</dbReference>
<dbReference type="InterPro" id="IPR014775">
    <property type="entry name" value="L27_C"/>
</dbReference>
<reference evidence="2 3" key="1">
    <citation type="journal article" date="2023" name="Arcadia Sci">
        <title>De novo assembly of a long-read Amblyomma americanum tick genome.</title>
        <authorList>
            <person name="Chou S."/>
            <person name="Poskanzer K.E."/>
            <person name="Rollins M."/>
            <person name="Thuy-Boun P.S."/>
        </authorList>
    </citation>
    <scope>NUCLEOTIDE SEQUENCE [LARGE SCALE GENOMIC DNA]</scope>
    <source>
        <strain evidence="2">F_SG_1</strain>
        <tissue evidence="2">Salivary glands</tissue>
    </source>
</reference>
<dbReference type="InterPro" id="IPR004172">
    <property type="entry name" value="L27_dom"/>
</dbReference>